<dbReference type="InterPro" id="IPR017871">
    <property type="entry name" value="ABC_transporter-like_CS"/>
</dbReference>
<evidence type="ECO:0000256" key="7">
    <source>
        <dbReference type="ARBA" id="ARBA00022967"/>
    </source>
</evidence>
<reference evidence="13" key="2">
    <citation type="journal article" date="2020" name="Int. J. Syst. Evol. Microbiol.">
        <title>Genomic insights into a novel species Rhodoferax aquaticus sp. nov., isolated from freshwater.</title>
        <authorList>
            <person name="Li T."/>
            <person name="Zhuo Y."/>
            <person name="Jin C.Z."/>
            <person name="Wu X."/>
            <person name="Ko S.R."/>
            <person name="Jin F.J."/>
            <person name="Ahn C.Y."/>
            <person name="Oh H.M."/>
            <person name="Lee H.G."/>
            <person name="Jin L."/>
        </authorList>
    </citation>
    <scope>NUCLEOTIDE SEQUENCE [LARGE SCALE GENOMIC DNA]</scope>
    <source>
        <strain evidence="13">Gr-4</strain>
    </source>
</reference>
<feature type="domain" description="Mop" evidence="11">
    <location>
        <begin position="308"/>
        <end position="373"/>
    </location>
</feature>
<evidence type="ECO:0000256" key="3">
    <source>
        <dbReference type="ARBA" id="ARBA00022505"/>
    </source>
</evidence>
<organism evidence="12 13">
    <name type="scientific">Rhodoferax aquaticus</name>
    <dbReference type="NCBI Taxonomy" id="2527691"/>
    <lineage>
        <taxon>Bacteria</taxon>
        <taxon>Pseudomonadati</taxon>
        <taxon>Pseudomonadota</taxon>
        <taxon>Betaproteobacteria</taxon>
        <taxon>Burkholderiales</taxon>
        <taxon>Comamonadaceae</taxon>
        <taxon>Rhodoferax</taxon>
    </lineage>
</organism>
<keyword evidence="1" id="KW-0813">Transport</keyword>
<dbReference type="PANTHER" id="PTHR43514:SF10">
    <property type="entry name" value="MOLYBDENUM IMPORT ATP-BINDING PROTEIN MODC 2"/>
    <property type="match status" value="1"/>
</dbReference>
<evidence type="ECO:0000256" key="8">
    <source>
        <dbReference type="ARBA" id="ARBA00023136"/>
    </source>
</evidence>
<protein>
    <submittedName>
        <fullName evidence="12">Molybdenum ABC transporter ATP-binding protein</fullName>
    </submittedName>
</protein>
<dbReference type="RefSeq" id="WP_142812063.1">
    <property type="nucleotide sequence ID" value="NZ_CP036282.1"/>
</dbReference>
<evidence type="ECO:0000256" key="2">
    <source>
        <dbReference type="ARBA" id="ARBA00022475"/>
    </source>
</evidence>
<dbReference type="InterPro" id="IPR008995">
    <property type="entry name" value="Mo/tungstate-bd_C_term_dom"/>
</dbReference>
<evidence type="ECO:0000256" key="9">
    <source>
        <dbReference type="PROSITE-ProRule" id="PRU01213"/>
    </source>
</evidence>
<dbReference type="InterPro" id="IPR011868">
    <property type="entry name" value="ModC_ABC_ATP-bd"/>
</dbReference>
<feature type="domain" description="ABC transporter" evidence="10">
    <location>
        <begin position="2"/>
        <end position="249"/>
    </location>
</feature>
<dbReference type="Pfam" id="PF00005">
    <property type="entry name" value="ABC_tran"/>
    <property type="match status" value="1"/>
</dbReference>
<evidence type="ECO:0000256" key="4">
    <source>
        <dbReference type="ARBA" id="ARBA00022519"/>
    </source>
</evidence>
<gene>
    <name evidence="12" type="primary">modC</name>
    <name evidence="12" type="ORF">EXZ61_12430</name>
</gene>
<proteinExistence type="predicted"/>
<dbReference type="Pfam" id="PF03459">
    <property type="entry name" value="TOBE"/>
    <property type="match status" value="1"/>
</dbReference>
<sequence>MEHAIRLRFGLTRPGFALDLDLHLPAQGITALFGASGSGKTTALRCVAGLEPCHNALVHIGSQVWQDDAQGINLPTWQRPLGYVFQEASLFDHLNVQGNLLYGLRRPLWARWTRHAGNAPQADVQRQALEDAIALLGIGHLLHKRPTQLSGGERQRVAIARALAKQPRVLLLDEPLASIDPARRQEILPWLERLRDQTRIPMLYVTHAADELARLADTVVLLKDGKATACGPVAQVLANTHNPALTGDDASVVLSGEVSALDAPWHLACVQFAGGALWVADAGYRVGQALRLRVRAGDVSLTTEPAQHSSIQNLLPCTVQQLAADTHPAQAMVALQCGSATLLARITQRAVAQLGLQPGTPVWAQVKSVAVLA</sequence>
<dbReference type="SUPFAM" id="SSF50331">
    <property type="entry name" value="MOP-like"/>
    <property type="match status" value="1"/>
</dbReference>
<dbReference type="SMART" id="SM00382">
    <property type="entry name" value="AAA"/>
    <property type="match status" value="1"/>
</dbReference>
<evidence type="ECO:0000256" key="6">
    <source>
        <dbReference type="ARBA" id="ARBA00022840"/>
    </source>
</evidence>
<dbReference type="InterPro" id="IPR050334">
    <property type="entry name" value="Molybdenum_import_ModC"/>
</dbReference>
<dbReference type="PANTHER" id="PTHR43514">
    <property type="entry name" value="ABC TRANSPORTER I FAMILY MEMBER 10"/>
    <property type="match status" value="1"/>
</dbReference>
<dbReference type="PROSITE" id="PS00211">
    <property type="entry name" value="ABC_TRANSPORTER_1"/>
    <property type="match status" value="1"/>
</dbReference>
<evidence type="ECO:0000256" key="1">
    <source>
        <dbReference type="ARBA" id="ARBA00022448"/>
    </source>
</evidence>
<dbReference type="InterPro" id="IPR005116">
    <property type="entry name" value="Transp-assoc_OB_typ1"/>
</dbReference>
<keyword evidence="4" id="KW-0997">Cell inner membrane</keyword>
<dbReference type="Gene3D" id="3.40.50.300">
    <property type="entry name" value="P-loop containing nucleotide triphosphate hydrolases"/>
    <property type="match status" value="1"/>
</dbReference>
<reference evidence="13" key="1">
    <citation type="submission" date="2019-02" db="EMBL/GenBank/DDBJ databases">
        <title>Complete genome sequence of Rhodoferax sp. Gr-4.</title>
        <authorList>
            <person name="Jin L."/>
        </authorList>
    </citation>
    <scope>NUCLEOTIDE SEQUENCE [LARGE SCALE GENOMIC DNA]</scope>
    <source>
        <strain evidence="13">Gr-4</strain>
    </source>
</reference>
<dbReference type="KEGG" id="rhg:EXZ61_12430"/>
<dbReference type="GO" id="GO:0016887">
    <property type="term" value="F:ATP hydrolysis activity"/>
    <property type="evidence" value="ECO:0007669"/>
    <property type="project" value="InterPro"/>
</dbReference>
<dbReference type="Gene3D" id="2.40.50.100">
    <property type="match status" value="1"/>
</dbReference>
<evidence type="ECO:0000259" key="11">
    <source>
        <dbReference type="PROSITE" id="PS51866"/>
    </source>
</evidence>
<dbReference type="EMBL" id="CP036282">
    <property type="protein sequence ID" value="QDL54903.1"/>
    <property type="molecule type" value="Genomic_DNA"/>
</dbReference>
<dbReference type="InterPro" id="IPR003593">
    <property type="entry name" value="AAA+_ATPase"/>
</dbReference>
<keyword evidence="8" id="KW-0472">Membrane</keyword>
<dbReference type="SUPFAM" id="SSF52540">
    <property type="entry name" value="P-loop containing nucleoside triphosphate hydrolases"/>
    <property type="match status" value="1"/>
</dbReference>
<evidence type="ECO:0000259" key="10">
    <source>
        <dbReference type="PROSITE" id="PS50893"/>
    </source>
</evidence>
<keyword evidence="5" id="KW-0547">Nucleotide-binding</keyword>
<dbReference type="InterPro" id="IPR027417">
    <property type="entry name" value="P-loop_NTPase"/>
</dbReference>
<keyword evidence="3 9" id="KW-0500">Molybdenum</keyword>
<dbReference type="PROSITE" id="PS51866">
    <property type="entry name" value="MOP"/>
    <property type="match status" value="1"/>
</dbReference>
<evidence type="ECO:0000313" key="12">
    <source>
        <dbReference type="EMBL" id="QDL54903.1"/>
    </source>
</evidence>
<dbReference type="GO" id="GO:0005524">
    <property type="term" value="F:ATP binding"/>
    <property type="evidence" value="ECO:0007669"/>
    <property type="project" value="UniProtKB-KW"/>
</dbReference>
<dbReference type="GO" id="GO:0016020">
    <property type="term" value="C:membrane"/>
    <property type="evidence" value="ECO:0007669"/>
    <property type="project" value="InterPro"/>
</dbReference>
<dbReference type="GO" id="GO:0015098">
    <property type="term" value="F:molybdate ion transmembrane transporter activity"/>
    <property type="evidence" value="ECO:0007669"/>
    <property type="project" value="InterPro"/>
</dbReference>
<accession>A0A515EQF7</accession>
<dbReference type="InterPro" id="IPR004606">
    <property type="entry name" value="Mop_domain"/>
</dbReference>
<dbReference type="InterPro" id="IPR003439">
    <property type="entry name" value="ABC_transporter-like_ATP-bd"/>
</dbReference>
<dbReference type="AlphaFoldDB" id="A0A515EQF7"/>
<keyword evidence="6 12" id="KW-0067">ATP-binding</keyword>
<evidence type="ECO:0000313" key="13">
    <source>
        <dbReference type="Proteomes" id="UP000317365"/>
    </source>
</evidence>
<dbReference type="Proteomes" id="UP000317365">
    <property type="component" value="Chromosome"/>
</dbReference>
<evidence type="ECO:0000256" key="5">
    <source>
        <dbReference type="ARBA" id="ARBA00022741"/>
    </source>
</evidence>
<name>A0A515EQF7_9BURK</name>
<keyword evidence="2" id="KW-1003">Cell membrane</keyword>
<dbReference type="GO" id="GO:0140359">
    <property type="term" value="F:ABC-type transporter activity"/>
    <property type="evidence" value="ECO:0007669"/>
    <property type="project" value="InterPro"/>
</dbReference>
<keyword evidence="13" id="KW-1185">Reference proteome</keyword>
<dbReference type="PROSITE" id="PS50893">
    <property type="entry name" value="ABC_TRANSPORTER_2"/>
    <property type="match status" value="1"/>
</dbReference>
<keyword evidence="7" id="KW-1278">Translocase</keyword>
<dbReference type="NCBIfam" id="TIGR02142">
    <property type="entry name" value="modC_ABC"/>
    <property type="match status" value="1"/>
</dbReference>